<dbReference type="SUPFAM" id="SSF54695">
    <property type="entry name" value="POZ domain"/>
    <property type="match status" value="1"/>
</dbReference>
<evidence type="ECO:0000313" key="4">
    <source>
        <dbReference type="EMBL" id="KAJ5069699.1"/>
    </source>
</evidence>
<dbReference type="InterPro" id="IPR051481">
    <property type="entry name" value="BTB-POZ/Galectin-3-binding"/>
</dbReference>
<dbReference type="InterPro" id="IPR000210">
    <property type="entry name" value="BTB/POZ_dom"/>
</dbReference>
<dbReference type="PANTHER" id="PTHR24410:SF23">
    <property type="entry name" value="BTB DOMAIN-CONTAINING PROTEIN-RELATED"/>
    <property type="match status" value="1"/>
</dbReference>
<gene>
    <name evidence="4" type="ORF">M0811_02276</name>
</gene>
<dbReference type="Gene3D" id="3.30.710.10">
    <property type="entry name" value="Potassium Channel Kv1.1, Chain A"/>
    <property type="match status" value="1"/>
</dbReference>
<proteinExistence type="predicted"/>
<dbReference type="EMBL" id="JAPDFW010000103">
    <property type="protein sequence ID" value="KAJ5069699.1"/>
    <property type="molecule type" value="Genomic_DNA"/>
</dbReference>
<reference evidence="4" key="1">
    <citation type="submission" date="2022-10" db="EMBL/GenBank/DDBJ databases">
        <title>Novel sulphate-reducing endosymbionts in the free-living metamonad Anaeramoeba.</title>
        <authorList>
            <person name="Jerlstrom-Hultqvist J."/>
            <person name="Cepicka I."/>
            <person name="Gallot-Lavallee L."/>
            <person name="Salas-Leiva D."/>
            <person name="Curtis B.A."/>
            <person name="Zahonova K."/>
            <person name="Pipaliya S."/>
            <person name="Dacks J."/>
            <person name="Roger A.J."/>
        </authorList>
    </citation>
    <scope>NUCLEOTIDE SEQUENCE</scope>
    <source>
        <strain evidence="4">BMAN</strain>
    </source>
</reference>
<evidence type="ECO:0000313" key="5">
    <source>
        <dbReference type="Proteomes" id="UP001149090"/>
    </source>
</evidence>
<evidence type="ECO:0000256" key="1">
    <source>
        <dbReference type="SAM" id="Coils"/>
    </source>
</evidence>
<dbReference type="PROSITE" id="PS50097">
    <property type="entry name" value="BTB"/>
    <property type="match status" value="1"/>
</dbReference>
<dbReference type="Pfam" id="PF00651">
    <property type="entry name" value="BTB"/>
    <property type="match status" value="1"/>
</dbReference>
<keyword evidence="1" id="KW-0175">Coiled coil</keyword>
<evidence type="ECO:0008006" key="6">
    <source>
        <dbReference type="Google" id="ProtNLM"/>
    </source>
</evidence>
<feature type="domain" description="TLDc" evidence="3">
    <location>
        <begin position="411"/>
        <end position="600"/>
    </location>
</feature>
<feature type="coiled-coil region" evidence="1">
    <location>
        <begin position="277"/>
        <end position="397"/>
    </location>
</feature>
<evidence type="ECO:0000259" key="3">
    <source>
        <dbReference type="PROSITE" id="PS51886"/>
    </source>
</evidence>
<dbReference type="SMART" id="SM00225">
    <property type="entry name" value="BTB"/>
    <property type="match status" value="1"/>
</dbReference>
<accession>A0A9Q0R769</accession>
<protein>
    <recommendedName>
        <fullName evidence="6">BTB domain-containing protein</fullName>
    </recommendedName>
</protein>
<dbReference type="InterPro" id="IPR006571">
    <property type="entry name" value="TLDc_dom"/>
</dbReference>
<comment type="caution">
    <text evidence="4">The sequence shown here is derived from an EMBL/GenBank/DDBJ whole genome shotgun (WGS) entry which is preliminary data.</text>
</comment>
<keyword evidence="5" id="KW-1185">Reference proteome</keyword>
<dbReference type="PROSITE" id="PS51886">
    <property type="entry name" value="TLDC"/>
    <property type="match status" value="1"/>
</dbReference>
<dbReference type="SMART" id="SM00584">
    <property type="entry name" value="TLDc"/>
    <property type="match status" value="1"/>
</dbReference>
<evidence type="ECO:0000259" key="2">
    <source>
        <dbReference type="PROSITE" id="PS50097"/>
    </source>
</evidence>
<organism evidence="4 5">
    <name type="scientific">Anaeramoeba ignava</name>
    <name type="common">Anaerobic marine amoeba</name>
    <dbReference type="NCBI Taxonomy" id="1746090"/>
    <lineage>
        <taxon>Eukaryota</taxon>
        <taxon>Metamonada</taxon>
        <taxon>Anaeramoebidae</taxon>
        <taxon>Anaeramoeba</taxon>
    </lineage>
</organism>
<dbReference type="PANTHER" id="PTHR24410">
    <property type="entry name" value="HL07962P-RELATED"/>
    <property type="match status" value="1"/>
</dbReference>
<feature type="domain" description="BTB" evidence="2">
    <location>
        <begin position="31"/>
        <end position="97"/>
    </location>
</feature>
<dbReference type="AlphaFoldDB" id="A0A9Q0R769"/>
<dbReference type="Proteomes" id="UP001149090">
    <property type="component" value="Unassembled WGS sequence"/>
</dbReference>
<dbReference type="InterPro" id="IPR011333">
    <property type="entry name" value="SKP1/BTB/POZ_sf"/>
</dbReference>
<dbReference type="Pfam" id="PF07534">
    <property type="entry name" value="TLD"/>
    <property type="match status" value="1"/>
</dbReference>
<dbReference type="CDD" id="cd18186">
    <property type="entry name" value="BTB_POZ_ZBTB_KLHL-like"/>
    <property type="match status" value="1"/>
</dbReference>
<name>A0A9Q0R769_ANAIG</name>
<sequence>MNENTNEQDLKQVKENLFQDYTHLYQDNTYQDFSIFVGNPENRFKFQVHKSILSVRTGFFKKYLKKNINQIYFEQFNRVAMKTILDYIYLGDISFLNEKYILELFEISICFEINLLTRILEKEIIENVNKDSFLELLIKNRFLKSQEIENKCWNFIRENFTEIKEYLMNLNEKEMGIFIEKKQENNDTFDLDFFDFLNRWTEKKLDQLPNQKEQRAFERKRFFRFFFSRFDKDSVSKEDFEKLQNFNTFPKTFLITIQKSIIELNEKKVDSLQKDNEMKIKEMQAEWQQEKEKKENEMKERESQINLKDEENQTLKKEIEQKENDNEELKKQIKEKMDVNENLKKEFNEKWEKEIGAKEKDAKEKEDENITLKNEIENKWQKQVVDLQKELENVKSSFGESNLKFWFHDSEIVKELEDMKKLQEWINDNDFLSKMKKGFSAKRDGFDSKDWHKTVDNKGKTLVIIKTKDNFIFGGFTQVGWTNDKSKWREKDKNAINGFIPDPNAFIFSLRNDKNDRKPGKYTIRKSQEQFAIYYRTAYGPNFGGGGDFWLYEKLQPGYSDFGLYYNLPDGIQDGTNESKSYLAGSFNSWQVEEVESYFL</sequence>